<dbReference type="Pfam" id="PF13328">
    <property type="entry name" value="HD_4"/>
    <property type="match status" value="1"/>
</dbReference>
<evidence type="ECO:0000259" key="1">
    <source>
        <dbReference type="SMART" id="SM00471"/>
    </source>
</evidence>
<feature type="domain" description="HD/PDEase" evidence="1">
    <location>
        <begin position="39"/>
        <end position="151"/>
    </location>
</feature>
<dbReference type="EMBL" id="JACOPG010000001">
    <property type="protein sequence ID" value="MBC5685738.1"/>
    <property type="molecule type" value="Genomic_DNA"/>
</dbReference>
<organism evidence="2 3">
    <name type="scientific">Roseburia lenta</name>
    <dbReference type="NCBI Taxonomy" id="2763061"/>
    <lineage>
        <taxon>Bacteria</taxon>
        <taxon>Bacillati</taxon>
        <taxon>Bacillota</taxon>
        <taxon>Clostridia</taxon>
        <taxon>Lachnospirales</taxon>
        <taxon>Lachnospiraceae</taxon>
        <taxon>Roseburia</taxon>
    </lineage>
</organism>
<dbReference type="PANTHER" id="PTHR46246">
    <property type="entry name" value="GUANOSINE-3',5'-BIS(DIPHOSPHATE) 3'-PYROPHOSPHOHYDROLASE MESH1"/>
    <property type="match status" value="1"/>
</dbReference>
<keyword evidence="3" id="KW-1185">Reference proteome</keyword>
<accession>A0ABR7GE74</accession>
<dbReference type="PANTHER" id="PTHR46246:SF1">
    <property type="entry name" value="GUANOSINE-3',5'-BIS(DIPHOSPHATE) 3'-PYROPHOSPHOHYDROLASE MESH1"/>
    <property type="match status" value="1"/>
</dbReference>
<proteinExistence type="predicted"/>
<evidence type="ECO:0000313" key="2">
    <source>
        <dbReference type="EMBL" id="MBC5685738.1"/>
    </source>
</evidence>
<reference evidence="2 3" key="1">
    <citation type="submission" date="2020-08" db="EMBL/GenBank/DDBJ databases">
        <title>Genome public.</title>
        <authorList>
            <person name="Liu C."/>
            <person name="Sun Q."/>
        </authorList>
    </citation>
    <scope>NUCLEOTIDE SEQUENCE [LARGE SCALE GENOMIC DNA]</scope>
    <source>
        <strain evidence="2 3">NSJ-9</strain>
    </source>
</reference>
<dbReference type="CDD" id="cd00077">
    <property type="entry name" value="HDc"/>
    <property type="match status" value="1"/>
</dbReference>
<dbReference type="InterPro" id="IPR003607">
    <property type="entry name" value="HD/PDEase_dom"/>
</dbReference>
<sequence length="210" mass="24370">MGEFPDYLPQDETARPFSVIERAIQYAAEAHKGAVRKGSLVPYIAHPMETMMLVASMTNDNEVIAAAALHDVVEDTPITIEEIEAEFGQKIAFYVAHESENKREDRPKSETWKIRKQEQLEKTKDASRSVKCIMLADKLSNMRASLRDFKRDGRAIWQKFNMKDEKEQYWYYHAVADVVKELADTPCYQEYISILDIVFHDLDEEMTRDL</sequence>
<dbReference type="Gene3D" id="1.10.3210.10">
    <property type="entry name" value="Hypothetical protein af1432"/>
    <property type="match status" value="1"/>
</dbReference>
<evidence type="ECO:0000313" key="3">
    <source>
        <dbReference type="Proteomes" id="UP000643810"/>
    </source>
</evidence>
<dbReference type="SMART" id="SM00471">
    <property type="entry name" value="HDc"/>
    <property type="match status" value="1"/>
</dbReference>
<dbReference type="InterPro" id="IPR052194">
    <property type="entry name" value="MESH1"/>
</dbReference>
<dbReference type="Proteomes" id="UP000643810">
    <property type="component" value="Unassembled WGS sequence"/>
</dbReference>
<comment type="caution">
    <text evidence="2">The sequence shown here is derived from an EMBL/GenBank/DDBJ whole genome shotgun (WGS) entry which is preliminary data.</text>
</comment>
<gene>
    <name evidence="2" type="ORF">H8R94_03775</name>
</gene>
<dbReference type="SUPFAM" id="SSF109604">
    <property type="entry name" value="HD-domain/PDEase-like"/>
    <property type="match status" value="1"/>
</dbReference>
<name>A0ABR7GE74_9FIRM</name>
<protein>
    <submittedName>
        <fullName evidence="2">Bifunctional (P)ppGpp synthetase/guanosine-3',5'-bis(Diphosphate) 3'-pyrophosphohydrolase</fullName>
    </submittedName>
</protein>